<name>A0A8J2N4G7_9PLEO</name>
<keyword evidence="3" id="KW-1185">Reference proteome</keyword>
<dbReference type="Pfam" id="PF17254">
    <property type="entry name" value="DUF5321"/>
    <property type="match status" value="1"/>
</dbReference>
<dbReference type="GeneID" id="67020530"/>
<reference evidence="2" key="1">
    <citation type="submission" date="2021-05" db="EMBL/GenBank/DDBJ databases">
        <authorList>
            <person name="Stam R."/>
        </authorList>
    </citation>
    <scope>NUCLEOTIDE SEQUENCE</scope>
    <source>
        <strain evidence="2">CS162</strain>
    </source>
</reference>
<evidence type="ECO:0000313" key="2">
    <source>
        <dbReference type="EMBL" id="CAG5177874.1"/>
    </source>
</evidence>
<feature type="region of interest" description="Disordered" evidence="1">
    <location>
        <begin position="171"/>
        <end position="208"/>
    </location>
</feature>
<proteinExistence type="predicted"/>
<protein>
    <submittedName>
        <fullName evidence="2">Uncharacterized protein</fullName>
    </submittedName>
</protein>
<feature type="compositionally biased region" description="Basic and acidic residues" evidence="1">
    <location>
        <begin position="182"/>
        <end position="199"/>
    </location>
</feature>
<accession>A0A8J2N4G7</accession>
<comment type="caution">
    <text evidence="2">The sequence shown here is derived from an EMBL/GenBank/DDBJ whole genome shotgun (WGS) entry which is preliminary data.</text>
</comment>
<dbReference type="OrthoDB" id="2253354at2759"/>
<dbReference type="Proteomes" id="UP000676310">
    <property type="component" value="Unassembled WGS sequence"/>
</dbReference>
<evidence type="ECO:0000313" key="3">
    <source>
        <dbReference type="Proteomes" id="UP000676310"/>
    </source>
</evidence>
<evidence type="ECO:0000256" key="1">
    <source>
        <dbReference type="SAM" id="MobiDB-lite"/>
    </source>
</evidence>
<dbReference type="InterPro" id="IPR035213">
    <property type="entry name" value="DUF5321"/>
</dbReference>
<sequence>MDPSSLFRQLLRMPVVHRTALIAPTRPHARAFAMLAPPLPHSRFLSIPRIVQPSFWASLIPKPLKTRSEQPRRKEWNPATPYIILGLLVGSQAIQILWLKQERAHNLRRAEAKLGVLREAIERVQKGEDVSVEAALGTGNEADEREWAEVLKDIQNEEALFQSKKKRKALRDAAMQEAAHTSGKDKKETAKSDLPKQEVESVGGVKFY</sequence>
<gene>
    <name evidence="2" type="ORF">ALTATR162_LOCUS8421</name>
</gene>
<dbReference type="EMBL" id="CAJRGZ010000023">
    <property type="protein sequence ID" value="CAG5177874.1"/>
    <property type="molecule type" value="Genomic_DNA"/>
</dbReference>
<dbReference type="RefSeq" id="XP_043171986.1">
    <property type="nucleotide sequence ID" value="XM_043316051.1"/>
</dbReference>
<organism evidence="2 3">
    <name type="scientific">Alternaria atra</name>
    <dbReference type="NCBI Taxonomy" id="119953"/>
    <lineage>
        <taxon>Eukaryota</taxon>
        <taxon>Fungi</taxon>
        <taxon>Dikarya</taxon>
        <taxon>Ascomycota</taxon>
        <taxon>Pezizomycotina</taxon>
        <taxon>Dothideomycetes</taxon>
        <taxon>Pleosporomycetidae</taxon>
        <taxon>Pleosporales</taxon>
        <taxon>Pleosporineae</taxon>
        <taxon>Pleosporaceae</taxon>
        <taxon>Alternaria</taxon>
        <taxon>Alternaria sect. Ulocladioides</taxon>
    </lineage>
</organism>
<dbReference type="AlphaFoldDB" id="A0A8J2N4G7"/>